<dbReference type="GO" id="GO:0016020">
    <property type="term" value="C:membrane"/>
    <property type="evidence" value="ECO:0007669"/>
    <property type="project" value="UniProtKB-SubCell"/>
</dbReference>
<comment type="similarity">
    <text evidence="2">Belongs to the CDIP1/LITAF family.</text>
</comment>
<dbReference type="AlphaFoldDB" id="A0AAU9JFZ9"/>
<feature type="domain" description="LITAF" evidence="8">
    <location>
        <begin position="110"/>
        <end position="192"/>
    </location>
</feature>
<reference evidence="9" key="1">
    <citation type="submission" date="2021-09" db="EMBL/GenBank/DDBJ databases">
        <authorList>
            <consortium name="AG Swart"/>
            <person name="Singh M."/>
            <person name="Singh A."/>
            <person name="Seah K."/>
            <person name="Emmerich C."/>
        </authorList>
    </citation>
    <scope>NUCLEOTIDE SEQUENCE</scope>
    <source>
        <strain evidence="9">ATCC30299</strain>
    </source>
</reference>
<comment type="caution">
    <text evidence="9">The sequence shown here is derived from an EMBL/GenBank/DDBJ whole genome shotgun (WGS) entry which is preliminary data.</text>
</comment>
<dbReference type="PANTHER" id="PTHR23292">
    <property type="entry name" value="LIPOPOLYSACCHARIDE-INDUCED TUMOR NECROSIS FACTOR-ALPHA FACTOR"/>
    <property type="match status" value="1"/>
</dbReference>
<keyword evidence="3" id="KW-0479">Metal-binding</keyword>
<dbReference type="SMART" id="SM00714">
    <property type="entry name" value="LITAF"/>
    <property type="match status" value="1"/>
</dbReference>
<evidence type="ECO:0000256" key="4">
    <source>
        <dbReference type="ARBA" id="ARBA00022833"/>
    </source>
</evidence>
<evidence type="ECO:0000256" key="5">
    <source>
        <dbReference type="ARBA" id="ARBA00023136"/>
    </source>
</evidence>
<evidence type="ECO:0000256" key="6">
    <source>
        <dbReference type="SAM" id="MobiDB-lite"/>
    </source>
</evidence>
<evidence type="ECO:0000313" key="10">
    <source>
        <dbReference type="Proteomes" id="UP001162131"/>
    </source>
</evidence>
<evidence type="ECO:0000256" key="3">
    <source>
        <dbReference type="ARBA" id="ARBA00022723"/>
    </source>
</evidence>
<dbReference type="InterPro" id="IPR006629">
    <property type="entry name" value="LITAF"/>
</dbReference>
<keyword evidence="4" id="KW-0862">Zinc</keyword>
<keyword evidence="7" id="KW-1133">Transmembrane helix</keyword>
<dbReference type="PROSITE" id="PS51837">
    <property type="entry name" value="LITAF"/>
    <property type="match status" value="1"/>
</dbReference>
<keyword evidence="5 7" id="KW-0472">Membrane</keyword>
<organism evidence="9 10">
    <name type="scientific">Blepharisma stoltei</name>
    <dbReference type="NCBI Taxonomy" id="1481888"/>
    <lineage>
        <taxon>Eukaryota</taxon>
        <taxon>Sar</taxon>
        <taxon>Alveolata</taxon>
        <taxon>Ciliophora</taxon>
        <taxon>Postciliodesmatophora</taxon>
        <taxon>Heterotrichea</taxon>
        <taxon>Heterotrichida</taxon>
        <taxon>Blepharismidae</taxon>
        <taxon>Blepharisma</taxon>
    </lineage>
</organism>
<feature type="compositionally biased region" description="Polar residues" evidence="6">
    <location>
        <begin position="1"/>
        <end position="19"/>
    </location>
</feature>
<accession>A0AAU9JFZ9</accession>
<dbReference type="PANTHER" id="PTHR23292:SF6">
    <property type="entry name" value="FI16602P1-RELATED"/>
    <property type="match status" value="1"/>
</dbReference>
<evidence type="ECO:0000313" key="9">
    <source>
        <dbReference type="EMBL" id="CAG9319707.1"/>
    </source>
</evidence>
<protein>
    <recommendedName>
        <fullName evidence="8">LITAF domain-containing protein</fullName>
    </recommendedName>
</protein>
<sequence length="193" mass="21319">MEPNNQNQALLPHQENYQVGTYPPNPDQMNYQSQNPAQMQNPSYPYQPAPVIGYGNPAQGGMGPPPQNYYQPGMGQQAGYPQYAGMPNYPNQNYSPQANPVVIVQGGDATGAVQVGAPGRWGNSPQQAFCPSCNRYIVTNIRYQPGAVAWIFCIIIFCVFWPLSCLPFCFTPCMDVVHRCPHCFVVLHTKSAM</sequence>
<comment type="subcellular location">
    <subcellularLocation>
        <location evidence="1">Membrane</location>
        <topology evidence="1">Peripheral membrane protein</topology>
    </subcellularLocation>
</comment>
<feature type="compositionally biased region" description="Polar residues" evidence="6">
    <location>
        <begin position="27"/>
        <end position="44"/>
    </location>
</feature>
<evidence type="ECO:0000256" key="7">
    <source>
        <dbReference type="SAM" id="Phobius"/>
    </source>
</evidence>
<dbReference type="Pfam" id="PF10601">
    <property type="entry name" value="zf-LITAF-like"/>
    <property type="match status" value="1"/>
</dbReference>
<name>A0AAU9JFZ9_9CILI</name>
<keyword evidence="7" id="KW-0812">Transmembrane</keyword>
<feature type="region of interest" description="Disordered" evidence="6">
    <location>
        <begin position="1"/>
        <end position="44"/>
    </location>
</feature>
<evidence type="ECO:0000256" key="1">
    <source>
        <dbReference type="ARBA" id="ARBA00004170"/>
    </source>
</evidence>
<dbReference type="InterPro" id="IPR037519">
    <property type="entry name" value="LITAF_fam"/>
</dbReference>
<dbReference type="GO" id="GO:0008270">
    <property type="term" value="F:zinc ion binding"/>
    <property type="evidence" value="ECO:0007669"/>
    <property type="project" value="TreeGrafter"/>
</dbReference>
<evidence type="ECO:0000256" key="2">
    <source>
        <dbReference type="ARBA" id="ARBA00005975"/>
    </source>
</evidence>
<proteinExistence type="inferred from homology"/>
<dbReference type="Proteomes" id="UP001162131">
    <property type="component" value="Unassembled WGS sequence"/>
</dbReference>
<gene>
    <name evidence="9" type="ORF">BSTOLATCC_MIC24256</name>
</gene>
<keyword evidence="10" id="KW-1185">Reference proteome</keyword>
<evidence type="ECO:0000259" key="8">
    <source>
        <dbReference type="PROSITE" id="PS51837"/>
    </source>
</evidence>
<feature type="transmembrane region" description="Helical" evidence="7">
    <location>
        <begin position="147"/>
        <end position="170"/>
    </location>
</feature>
<dbReference type="EMBL" id="CAJZBQ010000023">
    <property type="protein sequence ID" value="CAG9319707.1"/>
    <property type="molecule type" value="Genomic_DNA"/>
</dbReference>